<keyword evidence="2" id="KW-1185">Reference proteome</keyword>
<name>A0ABR3AKZ9_PHYBL</name>
<evidence type="ECO:0008006" key="3">
    <source>
        <dbReference type="Google" id="ProtNLM"/>
    </source>
</evidence>
<organism evidence="1 2">
    <name type="scientific">Phycomyces blakesleeanus</name>
    <dbReference type="NCBI Taxonomy" id="4837"/>
    <lineage>
        <taxon>Eukaryota</taxon>
        <taxon>Fungi</taxon>
        <taxon>Fungi incertae sedis</taxon>
        <taxon>Mucoromycota</taxon>
        <taxon>Mucoromycotina</taxon>
        <taxon>Mucoromycetes</taxon>
        <taxon>Mucorales</taxon>
        <taxon>Phycomycetaceae</taxon>
        <taxon>Phycomyces</taxon>
    </lineage>
</organism>
<evidence type="ECO:0000313" key="2">
    <source>
        <dbReference type="Proteomes" id="UP001448207"/>
    </source>
</evidence>
<evidence type="ECO:0000313" key="1">
    <source>
        <dbReference type="EMBL" id="KAL0075896.1"/>
    </source>
</evidence>
<dbReference type="Proteomes" id="UP001448207">
    <property type="component" value="Unassembled WGS sequence"/>
</dbReference>
<dbReference type="EMBL" id="JBCLYO010000033">
    <property type="protein sequence ID" value="KAL0075896.1"/>
    <property type="molecule type" value="Genomic_DNA"/>
</dbReference>
<comment type="caution">
    <text evidence="1">The sequence shown here is derived from an EMBL/GenBank/DDBJ whole genome shotgun (WGS) entry which is preliminary data.</text>
</comment>
<feature type="non-terminal residue" evidence="1">
    <location>
        <position position="1"/>
    </location>
</feature>
<feature type="non-terminal residue" evidence="1">
    <location>
        <position position="52"/>
    </location>
</feature>
<protein>
    <recommendedName>
        <fullName evidence="3">Homeodomain-like DNA binding domain-containing transcription factor</fullName>
    </recommendedName>
</protein>
<sequence>SLHSIASDLAIQSGAPLDDVVAMGNWSSSSVFDTHYRRSRAIRTNITESVLP</sequence>
<proteinExistence type="predicted"/>
<gene>
    <name evidence="1" type="ORF">J3Q64DRAFT_1619033</name>
</gene>
<accession>A0ABR3AKZ9</accession>
<reference evidence="1 2" key="1">
    <citation type="submission" date="2024-04" db="EMBL/GenBank/DDBJ databases">
        <title>Symmetric and asymmetric DNA N6-adenine methylation regulates different biological responses in Mucorales.</title>
        <authorList>
            <consortium name="Lawrence Berkeley National Laboratory"/>
            <person name="Lax C."/>
            <person name="Mondo S.J."/>
            <person name="Osorio-Concepcion M."/>
            <person name="Muszewska A."/>
            <person name="Corrochano-Luque M."/>
            <person name="Gutierrez G."/>
            <person name="Riley R."/>
            <person name="Lipzen A."/>
            <person name="Guo J."/>
            <person name="Hundley H."/>
            <person name="Amirebrahimi M."/>
            <person name="Ng V."/>
            <person name="Lorenzo-Gutierrez D."/>
            <person name="Binder U."/>
            <person name="Yang J."/>
            <person name="Song Y."/>
            <person name="Canovas D."/>
            <person name="Navarro E."/>
            <person name="Freitag M."/>
            <person name="Gabaldon T."/>
            <person name="Grigoriev I.V."/>
            <person name="Corrochano L.M."/>
            <person name="Nicolas F.E."/>
            <person name="Garre V."/>
        </authorList>
    </citation>
    <scope>NUCLEOTIDE SEQUENCE [LARGE SCALE GENOMIC DNA]</scope>
    <source>
        <strain evidence="1 2">L51</strain>
    </source>
</reference>